<dbReference type="Proteomes" id="UP001159427">
    <property type="component" value="Unassembled WGS sequence"/>
</dbReference>
<proteinExistence type="predicted"/>
<reference evidence="1 2" key="1">
    <citation type="submission" date="2022-05" db="EMBL/GenBank/DDBJ databases">
        <authorList>
            <consortium name="Genoscope - CEA"/>
            <person name="William W."/>
        </authorList>
    </citation>
    <scope>NUCLEOTIDE SEQUENCE [LARGE SCALE GENOMIC DNA]</scope>
</reference>
<gene>
    <name evidence="1" type="ORF">PEVE_00012042</name>
</gene>
<accession>A0ABN8RJ01</accession>
<sequence length="106" mass="11689">MATDGHTEDINELLSSLGHCFEEADKALKDECNSVPLDHTERGLEDHLQIVNAIAIAIQDYGGDELKQLVSNLQMFSQSLLYTNTTKLFNSLHGSYARANHITGIS</sequence>
<comment type="caution">
    <text evidence="1">The sequence shown here is derived from an EMBL/GenBank/DDBJ whole genome shotgun (WGS) entry which is preliminary data.</text>
</comment>
<evidence type="ECO:0000313" key="1">
    <source>
        <dbReference type="EMBL" id="CAH3178898.1"/>
    </source>
</evidence>
<dbReference type="EMBL" id="CALNXI010001880">
    <property type="protein sequence ID" value="CAH3178898.1"/>
    <property type="molecule type" value="Genomic_DNA"/>
</dbReference>
<organism evidence="1 2">
    <name type="scientific">Porites evermanni</name>
    <dbReference type="NCBI Taxonomy" id="104178"/>
    <lineage>
        <taxon>Eukaryota</taxon>
        <taxon>Metazoa</taxon>
        <taxon>Cnidaria</taxon>
        <taxon>Anthozoa</taxon>
        <taxon>Hexacorallia</taxon>
        <taxon>Scleractinia</taxon>
        <taxon>Fungiina</taxon>
        <taxon>Poritidae</taxon>
        <taxon>Porites</taxon>
    </lineage>
</organism>
<evidence type="ECO:0000313" key="2">
    <source>
        <dbReference type="Proteomes" id="UP001159427"/>
    </source>
</evidence>
<name>A0ABN8RJ01_9CNID</name>
<protein>
    <submittedName>
        <fullName evidence="1">Uncharacterized protein</fullName>
    </submittedName>
</protein>
<keyword evidence="2" id="KW-1185">Reference proteome</keyword>